<keyword evidence="5 7" id="KW-1133">Transmembrane helix</keyword>
<sequence length="357" mass="38479">MSTSSSSPEVANRRSKSSRAQSRLAWILLTPTVVVLTIVIIIPVLQSLEQSLYGKAGLDENTGFVSKVAPFVGLKNYTDIFTSAGERFWTAAWNTTLFGVVTVVLETVLGVAMALIMHKAMRGRGFVRAAILVPWAIPTAVSAILWGWIFNQDGVANAVLGQHIMWASGGTSAKMAIIIADVWKTAPYIGLLTLAGLQVIPDEVYEAAKIDGANAWRRFTSITLPLVKPALAVAVLFRALDALRMFDLPYILIGPRKASVETISMLVQDEASNLRYGSAAAYALILFLYVFIFAFAFVKITGTDLGASVEKRKKKGGKLPASAFLPKRRPAATDSSDSSDSSQSDQSTQSSDVRSQA</sequence>
<accession>J0WZ33</accession>
<evidence type="ECO:0000313" key="11">
    <source>
        <dbReference type="Proteomes" id="UP000002941"/>
    </source>
</evidence>
<reference evidence="10 11" key="1">
    <citation type="submission" date="2012-05" db="EMBL/GenBank/DDBJ databases">
        <authorList>
            <person name="Harkins D.M."/>
            <person name="Madupu R."/>
            <person name="Durkin A.S."/>
            <person name="Torralba M."/>
            <person name="Methe B."/>
            <person name="Sutton G.G."/>
            <person name="Nelson K.E."/>
        </authorList>
    </citation>
    <scope>NUCLEOTIDE SEQUENCE [LARGE SCALE GENOMIC DNA]</scope>
    <source>
        <strain evidence="10 11">F0489</strain>
    </source>
</reference>
<dbReference type="InterPro" id="IPR000515">
    <property type="entry name" value="MetI-like"/>
</dbReference>
<evidence type="ECO:0000256" key="7">
    <source>
        <dbReference type="RuleBase" id="RU363032"/>
    </source>
</evidence>
<dbReference type="eggNOG" id="COG1175">
    <property type="taxonomic scope" value="Bacteria"/>
</dbReference>
<dbReference type="Proteomes" id="UP000002941">
    <property type="component" value="Unassembled WGS sequence"/>
</dbReference>
<evidence type="ECO:0000256" key="2">
    <source>
        <dbReference type="ARBA" id="ARBA00022448"/>
    </source>
</evidence>
<dbReference type="InterPro" id="IPR051393">
    <property type="entry name" value="ABC_transporter_permease"/>
</dbReference>
<feature type="transmembrane region" description="Helical" evidence="7">
    <location>
        <begin position="24"/>
        <end position="45"/>
    </location>
</feature>
<dbReference type="CDD" id="cd06261">
    <property type="entry name" value="TM_PBP2"/>
    <property type="match status" value="1"/>
</dbReference>
<dbReference type="PROSITE" id="PS50928">
    <property type="entry name" value="ABC_TM1"/>
    <property type="match status" value="1"/>
</dbReference>
<dbReference type="OrthoDB" id="9804439at2"/>
<dbReference type="RefSeq" id="WP_008732253.1">
    <property type="nucleotide sequence ID" value="NZ_AKFT01000156.1"/>
</dbReference>
<dbReference type="InterPro" id="IPR035906">
    <property type="entry name" value="MetI-like_sf"/>
</dbReference>
<proteinExistence type="inferred from homology"/>
<dbReference type="Gene3D" id="1.10.3720.10">
    <property type="entry name" value="MetI-like"/>
    <property type="match status" value="1"/>
</dbReference>
<dbReference type="PATRIC" id="fig|1125718.3.peg.1891"/>
<protein>
    <submittedName>
        <fullName evidence="10">ABC transporter, permease protein</fullName>
    </submittedName>
</protein>
<evidence type="ECO:0000313" key="10">
    <source>
        <dbReference type="EMBL" id="EJF41586.1"/>
    </source>
</evidence>
<dbReference type="PANTHER" id="PTHR30193:SF37">
    <property type="entry name" value="INNER MEMBRANE ABC TRANSPORTER PERMEASE PROTEIN YCJO"/>
    <property type="match status" value="1"/>
</dbReference>
<evidence type="ECO:0000256" key="1">
    <source>
        <dbReference type="ARBA" id="ARBA00004651"/>
    </source>
</evidence>
<comment type="subcellular location">
    <subcellularLocation>
        <location evidence="1 7">Cell membrane</location>
        <topology evidence="1 7">Multi-pass membrane protein</topology>
    </subcellularLocation>
</comment>
<dbReference type="AlphaFoldDB" id="J0WZ33"/>
<gene>
    <name evidence="10" type="ORF">HMPREF1318_2566</name>
</gene>
<dbReference type="Pfam" id="PF00528">
    <property type="entry name" value="BPD_transp_1"/>
    <property type="match status" value="1"/>
</dbReference>
<evidence type="ECO:0000256" key="4">
    <source>
        <dbReference type="ARBA" id="ARBA00022692"/>
    </source>
</evidence>
<keyword evidence="2 7" id="KW-0813">Transport</keyword>
<keyword evidence="4 7" id="KW-0812">Transmembrane</keyword>
<name>J0WZ33_9ACTO</name>
<evidence type="ECO:0000256" key="5">
    <source>
        <dbReference type="ARBA" id="ARBA00022989"/>
    </source>
</evidence>
<evidence type="ECO:0000256" key="3">
    <source>
        <dbReference type="ARBA" id="ARBA00022475"/>
    </source>
</evidence>
<comment type="caution">
    <text evidence="10">The sequence shown here is derived from an EMBL/GenBank/DDBJ whole genome shotgun (WGS) entry which is preliminary data.</text>
</comment>
<dbReference type="GO" id="GO:0005886">
    <property type="term" value="C:plasma membrane"/>
    <property type="evidence" value="ECO:0007669"/>
    <property type="project" value="UniProtKB-SubCell"/>
</dbReference>
<evidence type="ECO:0000256" key="6">
    <source>
        <dbReference type="ARBA" id="ARBA00023136"/>
    </source>
</evidence>
<feature type="transmembrane region" description="Helical" evidence="7">
    <location>
        <begin position="97"/>
        <end position="117"/>
    </location>
</feature>
<organism evidence="10 11">
    <name type="scientific">Actinomyces massiliensis F0489</name>
    <dbReference type="NCBI Taxonomy" id="1125718"/>
    <lineage>
        <taxon>Bacteria</taxon>
        <taxon>Bacillati</taxon>
        <taxon>Actinomycetota</taxon>
        <taxon>Actinomycetes</taxon>
        <taxon>Actinomycetales</taxon>
        <taxon>Actinomycetaceae</taxon>
        <taxon>Actinomyces</taxon>
    </lineage>
</organism>
<dbReference type="EMBL" id="AKFT01000156">
    <property type="protein sequence ID" value="EJF41586.1"/>
    <property type="molecule type" value="Genomic_DNA"/>
</dbReference>
<feature type="transmembrane region" description="Helical" evidence="7">
    <location>
        <begin position="279"/>
        <end position="298"/>
    </location>
</feature>
<keyword evidence="6 7" id="KW-0472">Membrane</keyword>
<dbReference type="PANTHER" id="PTHR30193">
    <property type="entry name" value="ABC TRANSPORTER PERMEASE PROTEIN"/>
    <property type="match status" value="1"/>
</dbReference>
<comment type="similarity">
    <text evidence="7">Belongs to the binding-protein-dependent transport system permease family.</text>
</comment>
<feature type="domain" description="ABC transmembrane type-1" evidence="9">
    <location>
        <begin position="92"/>
        <end position="297"/>
    </location>
</feature>
<feature type="compositionally biased region" description="Low complexity" evidence="8">
    <location>
        <begin position="333"/>
        <end position="357"/>
    </location>
</feature>
<dbReference type="GO" id="GO:0055085">
    <property type="term" value="P:transmembrane transport"/>
    <property type="evidence" value="ECO:0007669"/>
    <property type="project" value="InterPro"/>
</dbReference>
<feature type="transmembrane region" description="Helical" evidence="7">
    <location>
        <begin position="129"/>
        <end position="149"/>
    </location>
</feature>
<keyword evidence="3" id="KW-1003">Cell membrane</keyword>
<evidence type="ECO:0000259" key="9">
    <source>
        <dbReference type="PROSITE" id="PS50928"/>
    </source>
</evidence>
<feature type="region of interest" description="Disordered" evidence="8">
    <location>
        <begin position="311"/>
        <end position="357"/>
    </location>
</feature>
<dbReference type="SUPFAM" id="SSF161098">
    <property type="entry name" value="MetI-like"/>
    <property type="match status" value="1"/>
</dbReference>
<evidence type="ECO:0000256" key="8">
    <source>
        <dbReference type="SAM" id="MobiDB-lite"/>
    </source>
</evidence>
<keyword evidence="11" id="KW-1185">Reference proteome</keyword>